<protein>
    <submittedName>
        <fullName evidence="3">DNA-binding transcriptional regulator, XRE-family HTH domain</fullName>
    </submittedName>
</protein>
<dbReference type="EMBL" id="FOXQ01000008">
    <property type="protein sequence ID" value="SFQ31258.1"/>
    <property type="molecule type" value="Genomic_DNA"/>
</dbReference>
<keyword evidence="3" id="KW-0238">DNA-binding</keyword>
<organism evidence="3 4">
    <name type="scientific">Parafilimonas terrae</name>
    <dbReference type="NCBI Taxonomy" id="1465490"/>
    <lineage>
        <taxon>Bacteria</taxon>
        <taxon>Pseudomonadati</taxon>
        <taxon>Bacteroidota</taxon>
        <taxon>Chitinophagia</taxon>
        <taxon>Chitinophagales</taxon>
        <taxon>Chitinophagaceae</taxon>
        <taxon>Parafilimonas</taxon>
    </lineage>
</organism>
<reference evidence="3 4" key="1">
    <citation type="submission" date="2016-10" db="EMBL/GenBank/DDBJ databases">
        <authorList>
            <person name="de Groot N.N."/>
        </authorList>
    </citation>
    <scope>NUCLEOTIDE SEQUENCE [LARGE SCALE GENOMIC DNA]</scope>
    <source>
        <strain evidence="3 4">DSM 28286</strain>
    </source>
</reference>
<dbReference type="SUPFAM" id="SSF47413">
    <property type="entry name" value="lambda repressor-like DNA-binding domains"/>
    <property type="match status" value="1"/>
</dbReference>
<sequence length="128" mass="14686">MAAANKIHEGHNVKRIREILGIKQDALAIDLEITQQAVSLLEQKETIDAPTLDKVAKALGVTADAIRNFNEEATFNIISNNYHDHSSSVNYQFNSIEKIVELYQQKMELYERMLKEKNELIDKLMQNK</sequence>
<dbReference type="OrthoDB" id="674774at2"/>
<dbReference type="AlphaFoldDB" id="A0A1I5XH06"/>
<dbReference type="InterPro" id="IPR001387">
    <property type="entry name" value="Cro/C1-type_HTH"/>
</dbReference>
<accession>A0A1I5XH06</accession>
<feature type="domain" description="HTH cro/C1-type" evidence="2">
    <location>
        <begin position="13"/>
        <end position="66"/>
    </location>
</feature>
<dbReference type="PROSITE" id="PS50943">
    <property type="entry name" value="HTH_CROC1"/>
    <property type="match status" value="1"/>
</dbReference>
<dbReference type="CDD" id="cd00093">
    <property type="entry name" value="HTH_XRE"/>
    <property type="match status" value="1"/>
</dbReference>
<keyword evidence="1" id="KW-0175">Coiled coil</keyword>
<dbReference type="SMART" id="SM00530">
    <property type="entry name" value="HTH_XRE"/>
    <property type="match status" value="1"/>
</dbReference>
<feature type="coiled-coil region" evidence="1">
    <location>
        <begin position="100"/>
        <end position="127"/>
    </location>
</feature>
<proteinExistence type="predicted"/>
<gene>
    <name evidence="3" type="ORF">SAMN05444277_108191</name>
</gene>
<dbReference type="Pfam" id="PF01381">
    <property type="entry name" value="HTH_3"/>
    <property type="match status" value="1"/>
</dbReference>
<evidence type="ECO:0000259" key="2">
    <source>
        <dbReference type="PROSITE" id="PS50943"/>
    </source>
</evidence>
<dbReference type="RefSeq" id="WP_090659778.1">
    <property type="nucleotide sequence ID" value="NZ_FOXQ01000008.1"/>
</dbReference>
<name>A0A1I5XH06_9BACT</name>
<dbReference type="InterPro" id="IPR010982">
    <property type="entry name" value="Lambda_DNA-bd_dom_sf"/>
</dbReference>
<dbReference type="Proteomes" id="UP000199031">
    <property type="component" value="Unassembled WGS sequence"/>
</dbReference>
<dbReference type="Gene3D" id="1.10.260.40">
    <property type="entry name" value="lambda repressor-like DNA-binding domains"/>
    <property type="match status" value="1"/>
</dbReference>
<keyword evidence="4" id="KW-1185">Reference proteome</keyword>
<evidence type="ECO:0000313" key="4">
    <source>
        <dbReference type="Proteomes" id="UP000199031"/>
    </source>
</evidence>
<dbReference type="GO" id="GO:0003677">
    <property type="term" value="F:DNA binding"/>
    <property type="evidence" value="ECO:0007669"/>
    <property type="project" value="UniProtKB-KW"/>
</dbReference>
<dbReference type="STRING" id="1465490.SAMN05444277_108191"/>
<evidence type="ECO:0000313" key="3">
    <source>
        <dbReference type="EMBL" id="SFQ31258.1"/>
    </source>
</evidence>
<evidence type="ECO:0000256" key="1">
    <source>
        <dbReference type="SAM" id="Coils"/>
    </source>
</evidence>